<reference evidence="2 3" key="1">
    <citation type="submission" date="2020-08" db="EMBL/GenBank/DDBJ databases">
        <title>Sequencing the genomes of 1000 actinobacteria strains.</title>
        <authorList>
            <person name="Klenk H.-P."/>
        </authorList>
    </citation>
    <scope>NUCLEOTIDE SEQUENCE [LARGE SCALE GENOMIC DNA]</scope>
    <source>
        <strain evidence="2 3">DSM 41654</strain>
    </source>
</reference>
<feature type="compositionally biased region" description="Low complexity" evidence="1">
    <location>
        <begin position="130"/>
        <end position="140"/>
    </location>
</feature>
<feature type="compositionally biased region" description="Gly residues" evidence="1">
    <location>
        <begin position="181"/>
        <end position="191"/>
    </location>
</feature>
<evidence type="ECO:0000313" key="2">
    <source>
        <dbReference type="EMBL" id="MBB4926844.1"/>
    </source>
</evidence>
<evidence type="ECO:0000313" key="3">
    <source>
        <dbReference type="Proteomes" id="UP000540506"/>
    </source>
</evidence>
<dbReference type="AlphaFoldDB" id="A0A7W7R7Q5"/>
<keyword evidence="3" id="KW-1185">Reference proteome</keyword>
<gene>
    <name evidence="2" type="ORF">FHR34_005837</name>
</gene>
<name>A0A7W7R7Q5_KITKI</name>
<accession>A0A7W7R7Q5</accession>
<feature type="region of interest" description="Disordered" evidence="1">
    <location>
        <begin position="102"/>
        <end position="191"/>
    </location>
</feature>
<evidence type="ECO:0000256" key="1">
    <source>
        <dbReference type="SAM" id="MobiDB-lite"/>
    </source>
</evidence>
<dbReference type="RefSeq" id="WP_184940546.1">
    <property type="nucleotide sequence ID" value="NZ_JACHJV010000001.1"/>
</dbReference>
<sequence>MAGTGVQIDLDTVEATAKKIHGLLDELTTATAKLNAVIQQVQPSVYGTDALGKALTGGSSSVGGLADHQKQVLAGIQDYLTNSTSMAQNLTLMCERHRTNDGQQADNLKGIGNNGDTTSPTLPDRDPNKTDPTPTPTDDPSNGKAYQDDPTKDPTYKDPTAPTLPDDSTTKKQPVDVGVQRGAGGGGHQLI</sequence>
<dbReference type="EMBL" id="JACHJV010000001">
    <property type="protein sequence ID" value="MBB4926844.1"/>
    <property type="molecule type" value="Genomic_DNA"/>
</dbReference>
<protein>
    <submittedName>
        <fullName evidence="2">ABC-type transporter Mla subunit MlaD</fullName>
    </submittedName>
</protein>
<dbReference type="Proteomes" id="UP000540506">
    <property type="component" value="Unassembled WGS sequence"/>
</dbReference>
<comment type="caution">
    <text evidence="2">The sequence shown here is derived from an EMBL/GenBank/DDBJ whole genome shotgun (WGS) entry which is preliminary data.</text>
</comment>
<proteinExistence type="predicted"/>
<organism evidence="2 3">
    <name type="scientific">Kitasatospora kifunensis</name>
    <name type="common">Streptomyces kifunensis</name>
    <dbReference type="NCBI Taxonomy" id="58351"/>
    <lineage>
        <taxon>Bacteria</taxon>
        <taxon>Bacillati</taxon>
        <taxon>Actinomycetota</taxon>
        <taxon>Actinomycetes</taxon>
        <taxon>Kitasatosporales</taxon>
        <taxon>Streptomycetaceae</taxon>
        <taxon>Kitasatospora</taxon>
    </lineage>
</organism>
<feature type="compositionally biased region" description="Basic and acidic residues" evidence="1">
    <location>
        <begin position="146"/>
        <end position="156"/>
    </location>
</feature>